<reference evidence="1 2" key="1">
    <citation type="journal article" date="2024" name="Microbiol. Resour. Announc.">
        <title>Genome annotations for the ascomycete fungi Trichoderma harzianum, Trichoderma aggressivum, and Purpureocillium lilacinum.</title>
        <authorList>
            <person name="Beijen E.P.W."/>
            <person name="Ohm R.A."/>
        </authorList>
    </citation>
    <scope>NUCLEOTIDE SEQUENCE [LARGE SCALE GENOMIC DNA]</scope>
    <source>
        <strain evidence="1 2">CBS 150709</strain>
    </source>
</reference>
<dbReference type="EMBL" id="JAWRVI010000008">
    <property type="protein sequence ID" value="KAK4092394.1"/>
    <property type="molecule type" value="Genomic_DNA"/>
</dbReference>
<name>A0ABR0C891_PURLI</name>
<comment type="caution">
    <text evidence="1">The sequence shown here is derived from an EMBL/GenBank/DDBJ whole genome shotgun (WGS) entry which is preliminary data.</text>
</comment>
<organism evidence="1 2">
    <name type="scientific">Purpureocillium lilacinum</name>
    <name type="common">Paecilomyces lilacinus</name>
    <dbReference type="NCBI Taxonomy" id="33203"/>
    <lineage>
        <taxon>Eukaryota</taxon>
        <taxon>Fungi</taxon>
        <taxon>Dikarya</taxon>
        <taxon>Ascomycota</taxon>
        <taxon>Pezizomycotina</taxon>
        <taxon>Sordariomycetes</taxon>
        <taxon>Hypocreomycetidae</taxon>
        <taxon>Hypocreales</taxon>
        <taxon>Ophiocordycipitaceae</taxon>
        <taxon>Purpureocillium</taxon>
    </lineage>
</organism>
<accession>A0ABR0C891</accession>
<dbReference type="Proteomes" id="UP001287286">
    <property type="component" value="Unassembled WGS sequence"/>
</dbReference>
<evidence type="ECO:0000313" key="1">
    <source>
        <dbReference type="EMBL" id="KAK4092394.1"/>
    </source>
</evidence>
<evidence type="ECO:0000313" key="2">
    <source>
        <dbReference type="Proteomes" id="UP001287286"/>
    </source>
</evidence>
<gene>
    <name evidence="1" type="ORF">Purlil1_3015</name>
</gene>
<keyword evidence="2" id="KW-1185">Reference proteome</keyword>
<proteinExistence type="predicted"/>
<protein>
    <submittedName>
        <fullName evidence="1">Uncharacterized protein</fullName>
    </submittedName>
</protein>
<sequence length="259" mass="27707">MRTILFCLWNAAPSQGRRVPGNVVLDGKDGAPPRQVSRLGLLDSPRCCVLLPTFLRPTFPWCEVASPRRQGGTLPTTPVAPLWRRVPTTNAPSRKKNPAMLLQLGRDGVLARLVRSPHLAGSMAMTRNLEVNQAPSPASTPSPGGLAEGVRNPGILVLDSMRPRLSCTGFLPALHQAAQRTNDMSPLTLLLGALRPPRAWHKDHGTTASNIDSPAAAKCAPASLLPQGPALVHSTARTRPASVAPTFFLASIDYVRRDA</sequence>